<evidence type="ECO:0000256" key="1">
    <source>
        <dbReference type="ARBA" id="ARBA00023015"/>
    </source>
</evidence>
<dbReference type="Pfam" id="PF14278">
    <property type="entry name" value="TetR_C_8"/>
    <property type="match status" value="1"/>
</dbReference>
<keyword evidence="7" id="KW-1185">Reference proteome</keyword>
<evidence type="ECO:0000313" key="6">
    <source>
        <dbReference type="EMBL" id="MBP2184608.1"/>
    </source>
</evidence>
<proteinExistence type="predicted"/>
<keyword evidence="2 4" id="KW-0238">DNA-binding</keyword>
<dbReference type="EMBL" id="JAGGMS010000001">
    <property type="protein sequence ID" value="MBP2184608.1"/>
    <property type="molecule type" value="Genomic_DNA"/>
</dbReference>
<dbReference type="InterPro" id="IPR050109">
    <property type="entry name" value="HTH-type_TetR-like_transc_reg"/>
</dbReference>
<organism evidence="6 7">
    <name type="scientific">Amycolatopsis magusensis</name>
    <dbReference type="NCBI Taxonomy" id="882444"/>
    <lineage>
        <taxon>Bacteria</taxon>
        <taxon>Bacillati</taxon>
        <taxon>Actinomycetota</taxon>
        <taxon>Actinomycetes</taxon>
        <taxon>Pseudonocardiales</taxon>
        <taxon>Pseudonocardiaceae</taxon>
        <taxon>Amycolatopsis</taxon>
    </lineage>
</organism>
<feature type="DNA-binding region" description="H-T-H motif" evidence="4">
    <location>
        <begin position="36"/>
        <end position="55"/>
    </location>
</feature>
<name>A0ABS4PYW1_9PSEU</name>
<dbReference type="PANTHER" id="PTHR30055">
    <property type="entry name" value="HTH-TYPE TRANSCRIPTIONAL REGULATOR RUTR"/>
    <property type="match status" value="1"/>
</dbReference>
<keyword evidence="3" id="KW-0804">Transcription</keyword>
<dbReference type="Proteomes" id="UP000741013">
    <property type="component" value="Unassembled WGS sequence"/>
</dbReference>
<sequence length="191" mass="20343">MPVDERPPDRRVARSRAALFAAAVRLVTERGTTAVPITELAEAADLSRQAVYLHFANRDEVLVAAAADLARRELVGAGEGGGRSALLAAVGHFAGNREFYRAMLSGPCAFALTRALGDLLAPVNRHLLGTLVDVAPETLDDLAVFVTGGMGAIINAWLLDEAHPDPEEFADRLARLWRGLGLTAPADLLTR</sequence>
<evidence type="ECO:0000259" key="5">
    <source>
        <dbReference type="PROSITE" id="PS50977"/>
    </source>
</evidence>
<gene>
    <name evidence="6" type="ORF">JOM49_006134</name>
</gene>
<feature type="domain" description="HTH tetR-type" evidence="5">
    <location>
        <begin position="13"/>
        <end position="73"/>
    </location>
</feature>
<protein>
    <submittedName>
        <fullName evidence="6">AcrR family transcriptional regulator</fullName>
    </submittedName>
</protein>
<dbReference type="SUPFAM" id="SSF46689">
    <property type="entry name" value="Homeodomain-like"/>
    <property type="match status" value="1"/>
</dbReference>
<dbReference type="InterPro" id="IPR039532">
    <property type="entry name" value="TetR_C_Firmicutes"/>
</dbReference>
<evidence type="ECO:0000256" key="4">
    <source>
        <dbReference type="PROSITE-ProRule" id="PRU00335"/>
    </source>
</evidence>
<evidence type="ECO:0000313" key="7">
    <source>
        <dbReference type="Proteomes" id="UP000741013"/>
    </source>
</evidence>
<dbReference type="PROSITE" id="PS50977">
    <property type="entry name" value="HTH_TETR_2"/>
    <property type="match status" value="1"/>
</dbReference>
<dbReference type="PRINTS" id="PR00455">
    <property type="entry name" value="HTHTETR"/>
</dbReference>
<accession>A0ABS4PYW1</accession>
<dbReference type="InterPro" id="IPR009057">
    <property type="entry name" value="Homeodomain-like_sf"/>
</dbReference>
<reference evidence="6 7" key="1">
    <citation type="submission" date="2021-03" db="EMBL/GenBank/DDBJ databases">
        <title>Sequencing the genomes of 1000 actinobacteria strains.</title>
        <authorList>
            <person name="Klenk H.-P."/>
        </authorList>
    </citation>
    <scope>NUCLEOTIDE SEQUENCE [LARGE SCALE GENOMIC DNA]</scope>
    <source>
        <strain evidence="6 7">DSM 45510</strain>
    </source>
</reference>
<dbReference type="InterPro" id="IPR001647">
    <property type="entry name" value="HTH_TetR"/>
</dbReference>
<dbReference type="PANTHER" id="PTHR30055:SF234">
    <property type="entry name" value="HTH-TYPE TRANSCRIPTIONAL REGULATOR BETI"/>
    <property type="match status" value="1"/>
</dbReference>
<dbReference type="Gene3D" id="1.10.357.10">
    <property type="entry name" value="Tetracycline Repressor, domain 2"/>
    <property type="match status" value="1"/>
</dbReference>
<evidence type="ECO:0000256" key="2">
    <source>
        <dbReference type="ARBA" id="ARBA00023125"/>
    </source>
</evidence>
<dbReference type="RefSeq" id="WP_209667603.1">
    <property type="nucleotide sequence ID" value="NZ_JAGGMS010000001.1"/>
</dbReference>
<keyword evidence="1" id="KW-0805">Transcription regulation</keyword>
<comment type="caution">
    <text evidence="6">The sequence shown here is derived from an EMBL/GenBank/DDBJ whole genome shotgun (WGS) entry which is preliminary data.</text>
</comment>
<evidence type="ECO:0000256" key="3">
    <source>
        <dbReference type="ARBA" id="ARBA00023163"/>
    </source>
</evidence>
<dbReference type="Pfam" id="PF00440">
    <property type="entry name" value="TetR_N"/>
    <property type="match status" value="1"/>
</dbReference>